<evidence type="ECO:0000313" key="1">
    <source>
        <dbReference type="EMBL" id="EFV04346.1"/>
    </source>
</evidence>
<dbReference type="AlphaFoldDB" id="E6MPV4"/>
<proteinExistence type="predicted"/>
<comment type="caution">
    <text evidence="1">The sequence shown here is derived from an EMBL/GenBank/DDBJ whole genome shotgun (WGS) entry which is preliminary data.</text>
</comment>
<gene>
    <name evidence="1" type="ORF">HMPREF9420_1522</name>
</gene>
<dbReference type="STRING" id="888832.HMPREF9420_1522"/>
<dbReference type="EMBL" id="AEQO01000130">
    <property type="protein sequence ID" value="EFV04346.1"/>
    <property type="molecule type" value="Genomic_DNA"/>
</dbReference>
<keyword evidence="2" id="KW-1185">Reference proteome</keyword>
<protein>
    <submittedName>
        <fullName evidence="1">Uncharacterized protein</fullName>
    </submittedName>
</protein>
<dbReference type="HOGENOM" id="CLU_3171748_0_0_10"/>
<dbReference type="Proteomes" id="UP000003874">
    <property type="component" value="Unassembled WGS sequence"/>
</dbReference>
<sequence length="47" mass="5750">MRLLVWKNINFIGVLCKRMRNFAPESNHLNFEKSYSINYSFINKRKK</sequence>
<accession>E6MPV4</accession>
<organism evidence="1 2">
    <name type="scientific">Segatella salivae DSM 15606</name>
    <dbReference type="NCBI Taxonomy" id="888832"/>
    <lineage>
        <taxon>Bacteria</taxon>
        <taxon>Pseudomonadati</taxon>
        <taxon>Bacteroidota</taxon>
        <taxon>Bacteroidia</taxon>
        <taxon>Bacteroidales</taxon>
        <taxon>Prevotellaceae</taxon>
        <taxon>Segatella</taxon>
    </lineage>
</organism>
<reference evidence="1 2" key="1">
    <citation type="submission" date="2010-12" db="EMBL/GenBank/DDBJ databases">
        <authorList>
            <person name="Muzny D."/>
            <person name="Qin X."/>
            <person name="Deng J."/>
            <person name="Jiang H."/>
            <person name="Liu Y."/>
            <person name="Qu J."/>
            <person name="Song X.-Z."/>
            <person name="Zhang L."/>
            <person name="Thornton R."/>
            <person name="Coyle M."/>
            <person name="Francisco L."/>
            <person name="Jackson L."/>
            <person name="Javaid M."/>
            <person name="Korchina V."/>
            <person name="Kovar C."/>
            <person name="Mata R."/>
            <person name="Mathew T."/>
            <person name="Ngo R."/>
            <person name="Nguyen L."/>
            <person name="Nguyen N."/>
            <person name="Okwuonu G."/>
            <person name="Ongeri F."/>
            <person name="Pham C."/>
            <person name="Simmons D."/>
            <person name="Wilczek-Boney K."/>
            <person name="Hale W."/>
            <person name="Jakkamsetti A."/>
            <person name="Pham P."/>
            <person name="Ruth R."/>
            <person name="San Lucas F."/>
            <person name="Warren J."/>
            <person name="Zhang J."/>
            <person name="Zhao Z."/>
            <person name="Zhou C."/>
            <person name="Zhu D."/>
            <person name="Lee S."/>
            <person name="Bess C."/>
            <person name="Blankenburg K."/>
            <person name="Forbes L."/>
            <person name="Fu Q."/>
            <person name="Gubbala S."/>
            <person name="Hirani K."/>
            <person name="Jayaseelan J.C."/>
            <person name="Lara F."/>
            <person name="Munidasa M."/>
            <person name="Palculict T."/>
            <person name="Patil S."/>
            <person name="Pu L.-L."/>
            <person name="Saada N."/>
            <person name="Tang L."/>
            <person name="Weissenberger G."/>
            <person name="Zhu Y."/>
            <person name="Hemphill L."/>
            <person name="Shang Y."/>
            <person name="Youmans B."/>
            <person name="Ayvaz T."/>
            <person name="Ross M."/>
            <person name="Santibanez J."/>
            <person name="Aqrawi P."/>
            <person name="Gross S."/>
            <person name="Joshi V."/>
            <person name="Fowler G."/>
            <person name="Nazareth L."/>
            <person name="Reid J."/>
            <person name="Worley K."/>
            <person name="Petrosino J."/>
            <person name="Highlander S."/>
            <person name="Gibbs R."/>
        </authorList>
    </citation>
    <scope>NUCLEOTIDE SEQUENCE [LARGE SCALE GENOMIC DNA]</scope>
    <source>
        <strain evidence="1 2">DSM 15606</strain>
    </source>
</reference>
<evidence type="ECO:0000313" key="2">
    <source>
        <dbReference type="Proteomes" id="UP000003874"/>
    </source>
</evidence>
<name>E6MPV4_9BACT</name>